<keyword evidence="2" id="KW-1185">Reference proteome</keyword>
<proteinExistence type="predicted"/>
<dbReference type="AlphaFoldDB" id="A0A8S3W3C6"/>
<evidence type="ECO:0000313" key="1">
    <source>
        <dbReference type="EMBL" id="CAG4938120.1"/>
    </source>
</evidence>
<comment type="caution">
    <text evidence="1">The sequence shown here is derived from an EMBL/GenBank/DDBJ whole genome shotgun (WGS) entry which is preliminary data.</text>
</comment>
<evidence type="ECO:0000313" key="2">
    <source>
        <dbReference type="Proteomes" id="UP000691718"/>
    </source>
</evidence>
<sequence>MAATRKTLTKELVIKETCRDGYFTRMQRIFDLSKTINDAVIQDMFISQCETIDDIRSEYHKCIHDINSINIELDPEFTPEFNSWCSFEDLYFHVRRIKNKLCKPQTVNATKPKIALPKTLPNGACFMKHFIRR</sequence>
<gene>
    <name evidence="1" type="ORF">PAPOLLO_LOCUS1576</name>
</gene>
<dbReference type="EMBL" id="CAJQZP010000088">
    <property type="protein sequence ID" value="CAG4938120.1"/>
    <property type="molecule type" value="Genomic_DNA"/>
</dbReference>
<accession>A0A8S3W3C6</accession>
<dbReference type="OrthoDB" id="8194935at2759"/>
<name>A0A8S3W3C6_PARAO</name>
<protein>
    <submittedName>
        <fullName evidence="1">(apollo) hypothetical protein</fullName>
    </submittedName>
</protein>
<dbReference type="Proteomes" id="UP000691718">
    <property type="component" value="Unassembled WGS sequence"/>
</dbReference>
<reference evidence="1" key="1">
    <citation type="submission" date="2021-04" db="EMBL/GenBank/DDBJ databases">
        <authorList>
            <person name="Tunstrom K."/>
        </authorList>
    </citation>
    <scope>NUCLEOTIDE SEQUENCE</scope>
</reference>
<organism evidence="1 2">
    <name type="scientific">Parnassius apollo</name>
    <name type="common">Apollo butterfly</name>
    <name type="synonym">Papilio apollo</name>
    <dbReference type="NCBI Taxonomy" id="110799"/>
    <lineage>
        <taxon>Eukaryota</taxon>
        <taxon>Metazoa</taxon>
        <taxon>Ecdysozoa</taxon>
        <taxon>Arthropoda</taxon>
        <taxon>Hexapoda</taxon>
        <taxon>Insecta</taxon>
        <taxon>Pterygota</taxon>
        <taxon>Neoptera</taxon>
        <taxon>Endopterygota</taxon>
        <taxon>Lepidoptera</taxon>
        <taxon>Glossata</taxon>
        <taxon>Ditrysia</taxon>
        <taxon>Papilionoidea</taxon>
        <taxon>Papilionidae</taxon>
        <taxon>Parnassiinae</taxon>
        <taxon>Parnassini</taxon>
        <taxon>Parnassius</taxon>
        <taxon>Parnassius</taxon>
    </lineage>
</organism>